<keyword evidence="2" id="KW-1185">Reference proteome</keyword>
<sequence>MKYEIWNVRRGSSKMEHEVGDRMWDSRKCEMWNIEYGVWNMSREYRNVKCGTWDIMYGTWHINVWHEM</sequence>
<organism evidence="1 2">
    <name type="scientific">Melipona bicolor</name>
    <dbReference type="NCBI Taxonomy" id="60889"/>
    <lineage>
        <taxon>Eukaryota</taxon>
        <taxon>Metazoa</taxon>
        <taxon>Ecdysozoa</taxon>
        <taxon>Arthropoda</taxon>
        <taxon>Hexapoda</taxon>
        <taxon>Insecta</taxon>
        <taxon>Pterygota</taxon>
        <taxon>Neoptera</taxon>
        <taxon>Endopterygota</taxon>
        <taxon>Hymenoptera</taxon>
        <taxon>Apocrita</taxon>
        <taxon>Aculeata</taxon>
        <taxon>Apoidea</taxon>
        <taxon>Anthophila</taxon>
        <taxon>Apidae</taxon>
        <taxon>Melipona</taxon>
    </lineage>
</organism>
<evidence type="ECO:0000313" key="1">
    <source>
        <dbReference type="EMBL" id="KAK1127905.1"/>
    </source>
</evidence>
<reference evidence="1" key="1">
    <citation type="submission" date="2021-10" db="EMBL/GenBank/DDBJ databases">
        <title>Melipona bicolor Genome sequencing and assembly.</title>
        <authorList>
            <person name="Araujo N.S."/>
            <person name="Arias M.C."/>
        </authorList>
    </citation>
    <scope>NUCLEOTIDE SEQUENCE</scope>
    <source>
        <strain evidence="1">USP_2M_L1-L4_2017</strain>
        <tissue evidence="1">Whole body</tissue>
    </source>
</reference>
<gene>
    <name evidence="1" type="ORF">K0M31_003399</name>
</gene>
<proteinExistence type="predicted"/>
<protein>
    <submittedName>
        <fullName evidence="1">Uncharacterized protein</fullName>
    </submittedName>
</protein>
<dbReference type="Proteomes" id="UP001177670">
    <property type="component" value="Unassembled WGS sequence"/>
</dbReference>
<dbReference type="EMBL" id="JAHYIQ010000011">
    <property type="protein sequence ID" value="KAK1127905.1"/>
    <property type="molecule type" value="Genomic_DNA"/>
</dbReference>
<accession>A0AA40FZF6</accession>
<dbReference type="AlphaFoldDB" id="A0AA40FZF6"/>
<name>A0AA40FZF6_9HYME</name>
<comment type="caution">
    <text evidence="1">The sequence shown here is derived from an EMBL/GenBank/DDBJ whole genome shotgun (WGS) entry which is preliminary data.</text>
</comment>
<evidence type="ECO:0000313" key="2">
    <source>
        <dbReference type="Proteomes" id="UP001177670"/>
    </source>
</evidence>